<dbReference type="NCBIfam" id="TIGR00277">
    <property type="entry name" value="HDIG"/>
    <property type="match status" value="1"/>
</dbReference>
<dbReference type="SMART" id="SM00471">
    <property type="entry name" value="HDc"/>
    <property type="match status" value="1"/>
</dbReference>
<sequence>MIIELLKEEGCPPWVIEHSIVVCKKAKEISKHFDVDQDLIEKAALLHDIGRSKTNNIKHAIIGADIVVEHGFSEKVATIIEKHVGSGISEKEAIELGLPKKNYIPNTIEEKIISHADNLINRSNEVNIEFVAEKWKKYNVKNLEESIYRLKKVHEELVGNFEK</sequence>
<dbReference type="EC" id="3.1.-.-" evidence="2"/>
<evidence type="ECO:0000313" key="3">
    <source>
        <dbReference type="Proteomes" id="UP000253099"/>
    </source>
</evidence>
<keyword evidence="3" id="KW-1185">Reference proteome</keyword>
<protein>
    <submittedName>
        <fullName evidence="2">Ribonuclease Y</fullName>
        <ecNumber evidence="2">3.1.-.-</ecNumber>
    </submittedName>
</protein>
<evidence type="ECO:0000259" key="1">
    <source>
        <dbReference type="PROSITE" id="PS51831"/>
    </source>
</evidence>
<proteinExistence type="predicted"/>
<comment type="caution">
    <text evidence="2">The sequence shown here is derived from an EMBL/GenBank/DDBJ whole genome shotgun (WGS) entry which is preliminary data.</text>
</comment>
<dbReference type="InterPro" id="IPR006674">
    <property type="entry name" value="HD_domain"/>
</dbReference>
<dbReference type="EMBL" id="NIZT01000025">
    <property type="protein sequence ID" value="RBQ23419.1"/>
    <property type="molecule type" value="Genomic_DNA"/>
</dbReference>
<accession>A0A366MD46</accession>
<feature type="domain" description="HD" evidence="1">
    <location>
        <begin position="15"/>
        <end position="122"/>
    </location>
</feature>
<name>A0A366MD46_9EURY</name>
<evidence type="ECO:0000313" key="2">
    <source>
        <dbReference type="EMBL" id="RBQ23419.1"/>
    </source>
</evidence>
<dbReference type="InterPro" id="IPR004454">
    <property type="entry name" value="HD-related"/>
</dbReference>
<dbReference type="NCBIfam" id="TIGR00295">
    <property type="entry name" value="TIGR00295 family protein"/>
    <property type="match status" value="1"/>
</dbReference>
<dbReference type="GO" id="GO:0016787">
    <property type="term" value="F:hydrolase activity"/>
    <property type="evidence" value="ECO:0007669"/>
    <property type="project" value="UniProtKB-KW"/>
</dbReference>
<organism evidence="2 3">
    <name type="scientific">Candidatus Methanobinarius endosymbioticus</name>
    <dbReference type="NCBI Taxonomy" id="2006182"/>
    <lineage>
        <taxon>Archaea</taxon>
        <taxon>Methanobacteriati</taxon>
        <taxon>Methanobacteriota</taxon>
        <taxon>Methanomada group</taxon>
        <taxon>Methanobacteria</taxon>
        <taxon>Methanobacteriales</taxon>
        <taxon>Methanobacteriaceae</taxon>
        <taxon>Candidatus Methanobinarius</taxon>
    </lineage>
</organism>
<dbReference type="PANTHER" id="PTHR38659:SF2">
    <property type="entry name" value="HDIG DOMAIN PROTEIN"/>
    <property type="match status" value="1"/>
</dbReference>
<keyword evidence="2" id="KW-0378">Hydrolase</keyword>
<dbReference type="Proteomes" id="UP000253099">
    <property type="component" value="Unassembled WGS sequence"/>
</dbReference>
<dbReference type="Gene3D" id="1.10.3210.10">
    <property type="entry name" value="Hypothetical protein af1432"/>
    <property type="match status" value="1"/>
</dbReference>
<dbReference type="SUPFAM" id="SSF109604">
    <property type="entry name" value="HD-domain/PDEase-like"/>
    <property type="match status" value="1"/>
</dbReference>
<dbReference type="InterPro" id="IPR006675">
    <property type="entry name" value="HDIG_dom"/>
</dbReference>
<reference evidence="2 3" key="1">
    <citation type="submission" date="2018-06" db="EMBL/GenBank/DDBJ databases">
        <title>Genomic insight into two independent archaeal endosymbiosis events.</title>
        <authorList>
            <person name="Lind A.E."/>
            <person name="Lewis W.H."/>
            <person name="Spang A."/>
            <person name="Guy L."/>
            <person name="Embley M.T."/>
            <person name="Ettema T.J.G."/>
        </authorList>
    </citation>
    <scope>NUCLEOTIDE SEQUENCE [LARGE SCALE GENOMIC DNA]</scope>
    <source>
        <strain evidence="2">NOE</strain>
    </source>
</reference>
<dbReference type="PANTHER" id="PTHR38659">
    <property type="entry name" value="METAL-DEPENDENT PHOSPHOHYDROLASE"/>
    <property type="match status" value="1"/>
</dbReference>
<dbReference type="InterPro" id="IPR003607">
    <property type="entry name" value="HD/PDEase_dom"/>
</dbReference>
<dbReference type="Pfam" id="PF01966">
    <property type="entry name" value="HD"/>
    <property type="match status" value="1"/>
</dbReference>
<dbReference type="PROSITE" id="PS51831">
    <property type="entry name" value="HD"/>
    <property type="match status" value="1"/>
</dbReference>
<dbReference type="AlphaFoldDB" id="A0A366MD46"/>
<dbReference type="CDD" id="cd00077">
    <property type="entry name" value="HDc"/>
    <property type="match status" value="1"/>
</dbReference>
<gene>
    <name evidence="2" type="primary">rny</name>
    <name evidence="2" type="ORF">ALNOE001_10000</name>
</gene>